<accession>A0A1G2FHH1</accession>
<gene>
    <name evidence="3" type="ORF">A3J64_01085</name>
</gene>
<keyword evidence="1" id="KW-0808">Transferase</keyword>
<evidence type="ECO:0000256" key="1">
    <source>
        <dbReference type="ARBA" id="ARBA00022679"/>
    </source>
</evidence>
<dbReference type="PANTHER" id="PTHR46401">
    <property type="entry name" value="GLYCOSYLTRANSFERASE WBBK-RELATED"/>
    <property type="match status" value="1"/>
</dbReference>
<dbReference type="InterPro" id="IPR001296">
    <property type="entry name" value="Glyco_trans_1"/>
</dbReference>
<evidence type="ECO:0000259" key="2">
    <source>
        <dbReference type="Pfam" id="PF00534"/>
    </source>
</evidence>
<dbReference type="GO" id="GO:0016757">
    <property type="term" value="F:glycosyltransferase activity"/>
    <property type="evidence" value="ECO:0007669"/>
    <property type="project" value="InterPro"/>
</dbReference>
<protein>
    <recommendedName>
        <fullName evidence="2">Glycosyl transferase family 1 domain-containing protein</fullName>
    </recommendedName>
</protein>
<dbReference type="PANTHER" id="PTHR46401:SF2">
    <property type="entry name" value="GLYCOSYLTRANSFERASE WBBK-RELATED"/>
    <property type="match status" value="1"/>
</dbReference>
<dbReference type="Proteomes" id="UP000177061">
    <property type="component" value="Unassembled WGS sequence"/>
</dbReference>
<proteinExistence type="predicted"/>
<evidence type="ECO:0000313" key="4">
    <source>
        <dbReference type="Proteomes" id="UP000177061"/>
    </source>
</evidence>
<organism evidence="3 4">
    <name type="scientific">Candidatus Portnoybacteria bacterium RIFCSPHIGHO2_12_FULL_38_9</name>
    <dbReference type="NCBI Taxonomy" id="1801997"/>
    <lineage>
        <taxon>Bacteria</taxon>
        <taxon>Candidatus Portnoyibacteriota</taxon>
    </lineage>
</organism>
<comment type="caution">
    <text evidence="3">The sequence shown here is derived from an EMBL/GenBank/DDBJ whole genome shotgun (WGS) entry which is preliminary data.</text>
</comment>
<dbReference type="EMBL" id="MHNB01000015">
    <property type="protein sequence ID" value="OGZ37090.1"/>
    <property type="molecule type" value="Genomic_DNA"/>
</dbReference>
<dbReference type="STRING" id="1801997.A3J64_01085"/>
<name>A0A1G2FHH1_9BACT</name>
<dbReference type="GO" id="GO:0009103">
    <property type="term" value="P:lipopolysaccharide biosynthetic process"/>
    <property type="evidence" value="ECO:0007669"/>
    <property type="project" value="TreeGrafter"/>
</dbReference>
<reference evidence="3 4" key="1">
    <citation type="journal article" date="2016" name="Nat. Commun.">
        <title>Thousands of microbial genomes shed light on interconnected biogeochemical processes in an aquifer system.</title>
        <authorList>
            <person name="Anantharaman K."/>
            <person name="Brown C.T."/>
            <person name="Hug L.A."/>
            <person name="Sharon I."/>
            <person name="Castelle C.J."/>
            <person name="Probst A.J."/>
            <person name="Thomas B.C."/>
            <person name="Singh A."/>
            <person name="Wilkins M.J."/>
            <person name="Karaoz U."/>
            <person name="Brodie E.L."/>
            <person name="Williams K.H."/>
            <person name="Hubbard S.S."/>
            <person name="Banfield J.F."/>
        </authorList>
    </citation>
    <scope>NUCLEOTIDE SEQUENCE [LARGE SCALE GENOMIC DNA]</scope>
</reference>
<sequence>MKNLLMITRKVDKDEAQAGFAYSWVKKFAQRVGRLKVICLEKGNLDGLPLNVELFSLGKEKGKNRLKEFINFQRGALKFIGKVEAVFCHMNPEYTILISPYVKLFNKKIISWYSHRAVNWRVRLMTLLTHRVATPTEESFGLKSKKKVIVGHGIDTDLFKPAGSDPHEGRTLKIISVGRISPIKNYETLIEAIDILDKRNLPLKAQIIGGLGLPSHQSYFDKLKQIIKKKGLESVVEFKGLIPNQKLPEYYQGSDLSVNLCPTGSPDKAVLEAMACGCPTIVCNKTFSNDFGPYREKLLFKEKDPDDLAQKIDNLIKSNQLEAIGKFLRERVFKHHNLDNLIEKLLYVFEKIS</sequence>
<feature type="domain" description="Glycosyl transferase family 1" evidence="2">
    <location>
        <begin position="170"/>
        <end position="321"/>
    </location>
</feature>
<dbReference type="AlphaFoldDB" id="A0A1G2FHH1"/>
<dbReference type="Pfam" id="PF00534">
    <property type="entry name" value="Glycos_transf_1"/>
    <property type="match status" value="1"/>
</dbReference>
<dbReference type="CDD" id="cd03801">
    <property type="entry name" value="GT4_PimA-like"/>
    <property type="match status" value="1"/>
</dbReference>
<dbReference type="Gene3D" id="3.40.50.2000">
    <property type="entry name" value="Glycogen Phosphorylase B"/>
    <property type="match status" value="1"/>
</dbReference>
<dbReference type="SUPFAM" id="SSF53756">
    <property type="entry name" value="UDP-Glycosyltransferase/glycogen phosphorylase"/>
    <property type="match status" value="1"/>
</dbReference>
<evidence type="ECO:0000313" key="3">
    <source>
        <dbReference type="EMBL" id="OGZ37090.1"/>
    </source>
</evidence>